<evidence type="ECO:0000256" key="5">
    <source>
        <dbReference type="ARBA" id="ARBA00022679"/>
    </source>
</evidence>
<comment type="catalytic activity">
    <reaction evidence="1">
        <text>ATP + protein L-histidine = ADP + protein N-phospho-L-histidine.</text>
        <dbReference type="EC" id="2.7.13.3"/>
    </reaction>
</comment>
<feature type="domain" description="Histidine kinase" evidence="11">
    <location>
        <begin position="249"/>
        <end position="458"/>
    </location>
</feature>
<dbReference type="CDD" id="cd00082">
    <property type="entry name" value="HisKA"/>
    <property type="match status" value="1"/>
</dbReference>
<dbReference type="InterPro" id="IPR005467">
    <property type="entry name" value="His_kinase_dom"/>
</dbReference>
<proteinExistence type="predicted"/>
<evidence type="ECO:0000256" key="1">
    <source>
        <dbReference type="ARBA" id="ARBA00000085"/>
    </source>
</evidence>
<keyword evidence="5 12" id="KW-0808">Transferase</keyword>
<evidence type="ECO:0000256" key="6">
    <source>
        <dbReference type="ARBA" id="ARBA00022692"/>
    </source>
</evidence>
<dbReference type="GO" id="GO:0000155">
    <property type="term" value="F:phosphorelay sensor kinase activity"/>
    <property type="evidence" value="ECO:0007669"/>
    <property type="project" value="InterPro"/>
</dbReference>
<name>A0A3B0ZK09_9ZZZZ</name>
<dbReference type="Gene3D" id="1.10.287.130">
    <property type="match status" value="1"/>
</dbReference>
<dbReference type="GO" id="GO:0005524">
    <property type="term" value="F:ATP binding"/>
    <property type="evidence" value="ECO:0007669"/>
    <property type="project" value="UniProtKB-KW"/>
</dbReference>
<evidence type="ECO:0000256" key="10">
    <source>
        <dbReference type="SAM" id="Phobius"/>
    </source>
</evidence>
<accession>A0A3B0ZK09</accession>
<evidence type="ECO:0000256" key="3">
    <source>
        <dbReference type="ARBA" id="ARBA00012438"/>
    </source>
</evidence>
<gene>
    <name evidence="12" type="ORF">MNBD_GAMMA17-347</name>
</gene>
<keyword evidence="7 12" id="KW-0418">Kinase</keyword>
<dbReference type="PRINTS" id="PR00344">
    <property type="entry name" value="BCTRLSENSOR"/>
</dbReference>
<keyword evidence="9 10" id="KW-0472">Membrane</keyword>
<dbReference type="GO" id="GO:0005886">
    <property type="term" value="C:plasma membrane"/>
    <property type="evidence" value="ECO:0007669"/>
    <property type="project" value="TreeGrafter"/>
</dbReference>
<keyword evidence="4" id="KW-0597">Phosphoprotein</keyword>
<feature type="transmembrane region" description="Helical" evidence="10">
    <location>
        <begin position="170"/>
        <end position="193"/>
    </location>
</feature>
<dbReference type="InterPro" id="IPR003661">
    <property type="entry name" value="HisK_dim/P_dom"/>
</dbReference>
<evidence type="ECO:0000256" key="4">
    <source>
        <dbReference type="ARBA" id="ARBA00022553"/>
    </source>
</evidence>
<evidence type="ECO:0000256" key="7">
    <source>
        <dbReference type="ARBA" id="ARBA00022777"/>
    </source>
</evidence>
<evidence type="ECO:0000256" key="2">
    <source>
        <dbReference type="ARBA" id="ARBA00004370"/>
    </source>
</evidence>
<dbReference type="InterPro" id="IPR050428">
    <property type="entry name" value="TCS_sensor_his_kinase"/>
</dbReference>
<dbReference type="EC" id="2.7.13.3" evidence="3"/>
<dbReference type="InterPro" id="IPR004358">
    <property type="entry name" value="Sig_transdc_His_kin-like_C"/>
</dbReference>
<dbReference type="EMBL" id="UOFQ01000046">
    <property type="protein sequence ID" value="VAW86619.1"/>
    <property type="molecule type" value="Genomic_DNA"/>
</dbReference>
<evidence type="ECO:0000313" key="12">
    <source>
        <dbReference type="EMBL" id="VAW86619.1"/>
    </source>
</evidence>
<dbReference type="InterPro" id="IPR036097">
    <property type="entry name" value="HisK_dim/P_sf"/>
</dbReference>
<keyword evidence="8 10" id="KW-1133">Transmembrane helix</keyword>
<protein>
    <recommendedName>
        <fullName evidence="3">histidine kinase</fullName>
        <ecNumber evidence="3">2.7.13.3</ecNumber>
    </recommendedName>
</protein>
<dbReference type="PROSITE" id="PS50109">
    <property type="entry name" value="HIS_KIN"/>
    <property type="match status" value="1"/>
</dbReference>
<dbReference type="InterPro" id="IPR036890">
    <property type="entry name" value="HATPase_C_sf"/>
</dbReference>
<reference evidence="12" key="1">
    <citation type="submission" date="2018-06" db="EMBL/GenBank/DDBJ databases">
        <authorList>
            <person name="Zhirakovskaya E."/>
        </authorList>
    </citation>
    <scope>NUCLEOTIDE SEQUENCE</scope>
</reference>
<dbReference type="InterPro" id="IPR003594">
    <property type="entry name" value="HATPase_dom"/>
</dbReference>
<comment type="subcellular location">
    <subcellularLocation>
        <location evidence="2">Membrane</location>
    </subcellularLocation>
</comment>
<keyword evidence="6 10" id="KW-0812">Transmembrane</keyword>
<dbReference type="PANTHER" id="PTHR45436">
    <property type="entry name" value="SENSOR HISTIDINE KINASE YKOH"/>
    <property type="match status" value="1"/>
</dbReference>
<sequence>MTPPSINTRMLLAAGFILAGFLSITGITLERTYSVTAEDALKERMMIHLSVLIASLDENDQGEIRMIYELPEPRFFMQGSGLYAIIIKNSGEIPWSSPSMIGMEIASHDGYSRGDQKFEHIVSATGDPLLSLSIGLTWGEHDTTNQGYTFVVIEDLKKVNQQIKDFRHNLWVSLGGVTVILLLMLTLILRWGLSPLREAAKEIGEIEAGMHKEIEGLYPKELSGLTNNINALIRINSEHEARYTASLGDLAHSLKTPLAVLRGAIEIPTTSIETLQKTTEEQIERMNQIVQYQLQRAATSGRTALTAPINPERIANKVISALDKVYADKKVQGNLDVSSILELHIEEGDLMELLGNLVDNGYKWCKGRVDVSLSLENNRPHHHQTRRLLIEVADDGPGISQALSDKVVQRGWRRSEEAITGHGLGLSLVSDIVNLYKGELKITQSALGGALIQIYLPI</sequence>
<evidence type="ECO:0000256" key="9">
    <source>
        <dbReference type="ARBA" id="ARBA00023136"/>
    </source>
</evidence>
<evidence type="ECO:0000256" key="8">
    <source>
        <dbReference type="ARBA" id="ARBA00022989"/>
    </source>
</evidence>
<dbReference type="Gene3D" id="3.30.565.10">
    <property type="entry name" value="Histidine kinase-like ATPase, C-terminal domain"/>
    <property type="match status" value="1"/>
</dbReference>
<dbReference type="AlphaFoldDB" id="A0A3B0ZK09"/>
<dbReference type="SMART" id="SM00387">
    <property type="entry name" value="HATPase_c"/>
    <property type="match status" value="1"/>
</dbReference>
<dbReference type="SUPFAM" id="SSF47384">
    <property type="entry name" value="Homodimeric domain of signal transducing histidine kinase"/>
    <property type="match status" value="1"/>
</dbReference>
<organism evidence="12">
    <name type="scientific">hydrothermal vent metagenome</name>
    <dbReference type="NCBI Taxonomy" id="652676"/>
    <lineage>
        <taxon>unclassified sequences</taxon>
        <taxon>metagenomes</taxon>
        <taxon>ecological metagenomes</taxon>
    </lineage>
</organism>
<evidence type="ECO:0000259" key="11">
    <source>
        <dbReference type="PROSITE" id="PS50109"/>
    </source>
</evidence>
<dbReference type="PANTHER" id="PTHR45436:SF4">
    <property type="entry name" value="SENSOR PROTEIN PHOQ"/>
    <property type="match status" value="1"/>
</dbReference>
<dbReference type="Pfam" id="PF02518">
    <property type="entry name" value="HATPase_c"/>
    <property type="match status" value="1"/>
</dbReference>
<dbReference type="SUPFAM" id="SSF55874">
    <property type="entry name" value="ATPase domain of HSP90 chaperone/DNA topoisomerase II/histidine kinase"/>
    <property type="match status" value="1"/>
</dbReference>